<dbReference type="GO" id="GO:1990904">
    <property type="term" value="C:ribonucleoprotein complex"/>
    <property type="evidence" value="ECO:0007669"/>
    <property type="project" value="UniProtKB-KW"/>
</dbReference>
<comment type="caution">
    <text evidence="10">The sequence shown here is derived from an EMBL/GenBank/DDBJ whole genome shotgun (WGS) entry which is preliminary data.</text>
</comment>
<evidence type="ECO:0000256" key="2">
    <source>
        <dbReference type="ARBA" id="ARBA00022723"/>
    </source>
</evidence>
<dbReference type="Gene3D" id="3.30.160.60">
    <property type="entry name" value="Classic Zinc Finger"/>
    <property type="match status" value="1"/>
</dbReference>
<dbReference type="InterPro" id="IPR012677">
    <property type="entry name" value="Nucleotide-bd_a/b_plait_sf"/>
</dbReference>
<feature type="compositionally biased region" description="Polar residues" evidence="7">
    <location>
        <begin position="461"/>
        <end position="473"/>
    </location>
</feature>
<feature type="region of interest" description="Disordered" evidence="7">
    <location>
        <begin position="453"/>
        <end position="491"/>
    </location>
</feature>
<protein>
    <submittedName>
        <fullName evidence="10">U1 small nuclear ribonucleoprotein C</fullName>
    </submittedName>
</protein>
<evidence type="ECO:0000256" key="5">
    <source>
        <dbReference type="ARBA" id="ARBA00023242"/>
    </source>
</evidence>
<feature type="domain" description="Matrin-type" evidence="9">
    <location>
        <begin position="310"/>
        <end position="342"/>
    </location>
</feature>
<evidence type="ECO:0000313" key="11">
    <source>
        <dbReference type="Proteomes" id="UP001281761"/>
    </source>
</evidence>
<dbReference type="InterPro" id="IPR003604">
    <property type="entry name" value="Matrin/U1-like-C_Znf_C2H2"/>
</dbReference>
<organism evidence="10 11">
    <name type="scientific">Blattamonas nauphoetae</name>
    <dbReference type="NCBI Taxonomy" id="2049346"/>
    <lineage>
        <taxon>Eukaryota</taxon>
        <taxon>Metamonada</taxon>
        <taxon>Preaxostyla</taxon>
        <taxon>Oxymonadida</taxon>
        <taxon>Blattamonas</taxon>
    </lineage>
</organism>
<dbReference type="Proteomes" id="UP001281761">
    <property type="component" value="Unassembled WGS sequence"/>
</dbReference>
<keyword evidence="2" id="KW-0479">Metal-binding</keyword>
<evidence type="ECO:0000313" key="10">
    <source>
        <dbReference type="EMBL" id="KAK2964830.1"/>
    </source>
</evidence>
<dbReference type="SUPFAM" id="SSF57667">
    <property type="entry name" value="beta-beta-alpha zinc fingers"/>
    <property type="match status" value="1"/>
</dbReference>
<keyword evidence="6" id="KW-0694">RNA-binding</keyword>
<evidence type="ECO:0000256" key="1">
    <source>
        <dbReference type="ARBA" id="ARBA00004123"/>
    </source>
</evidence>
<evidence type="ECO:0000259" key="9">
    <source>
        <dbReference type="PROSITE" id="PS50171"/>
    </source>
</evidence>
<feature type="compositionally biased region" description="Basic and acidic residues" evidence="7">
    <location>
        <begin position="170"/>
        <end position="185"/>
    </location>
</feature>
<dbReference type="Pfam" id="PF06220">
    <property type="entry name" value="zf-U1"/>
    <property type="match status" value="1"/>
</dbReference>
<evidence type="ECO:0000259" key="8">
    <source>
        <dbReference type="PROSITE" id="PS50102"/>
    </source>
</evidence>
<keyword evidence="4" id="KW-0862">Zinc</keyword>
<feature type="region of interest" description="Disordered" evidence="7">
    <location>
        <begin position="210"/>
        <end position="247"/>
    </location>
</feature>
<proteinExistence type="predicted"/>
<feature type="region of interest" description="Disordered" evidence="7">
    <location>
        <begin position="166"/>
        <end position="197"/>
    </location>
</feature>
<feature type="domain" description="RRM" evidence="8">
    <location>
        <begin position="5"/>
        <end position="75"/>
    </location>
</feature>
<sequence length="491" mass="54550">MTEPNKIHLGNLAHHVRSDDLKAAFERFGEIVNIELKRRYGFITFADSSSANEAASTMNGELLLGAPMRVDIARARIEDDVCRKEVGMAIGGTAATMMTEDAIVVADLDILHVNAIRTVVEAHVVIDEEDRLQDHIHDVGDTVRHDQDPTPDLATDITDVLTEEIEAEQDQPRESGTEAEAHGDGIEANLGTDQDLTEGETGAEVGALNEAKEAELPQSRGQINQSRDHRRVRREEVTSMSREEKREAQVNLEAVHLPTNIEGFFRDEQEHDMYNALISHQQFQCFAIMSLPSYGDNLLWFGLTNLMPKYYCDYCDAKLTHDSINVRRNHCNGKKHKLAVRKYYEQFLPLLKQQQSMNQPFPGIPPAMPQPFPQNMPLGLNPQMPMIPGQSNPQMPPMPNMPFFFPPNFFPGLPNQPGLLPTQQFPPGFPQVPISGMGAPGQPGLLPMPMMPMNPAMFSQPKPTDTSGQNQQAGLLPDPVQPVQPPPPPTS</sequence>
<dbReference type="CDD" id="cd00590">
    <property type="entry name" value="RRM_SF"/>
    <property type="match status" value="1"/>
</dbReference>
<evidence type="ECO:0000256" key="7">
    <source>
        <dbReference type="SAM" id="MobiDB-lite"/>
    </source>
</evidence>
<dbReference type="InterPro" id="IPR036236">
    <property type="entry name" value="Znf_C2H2_sf"/>
</dbReference>
<dbReference type="PROSITE" id="PS50171">
    <property type="entry name" value="ZF_MATRIN"/>
    <property type="match status" value="1"/>
</dbReference>
<dbReference type="InterPro" id="IPR013085">
    <property type="entry name" value="U1-CZ_Znf_C2H2"/>
</dbReference>
<keyword evidence="10" id="KW-0687">Ribonucleoprotein</keyword>
<comment type="subcellular location">
    <subcellularLocation>
        <location evidence="1">Nucleus</location>
    </subcellularLocation>
</comment>
<dbReference type="SMART" id="SM00451">
    <property type="entry name" value="ZnF_U1"/>
    <property type="match status" value="1"/>
</dbReference>
<keyword evidence="11" id="KW-1185">Reference proteome</keyword>
<dbReference type="PROSITE" id="PS50102">
    <property type="entry name" value="RRM"/>
    <property type="match status" value="1"/>
</dbReference>
<accession>A0ABQ9YM44</accession>
<name>A0ABQ9YM44_9EUKA</name>
<evidence type="ECO:0000256" key="3">
    <source>
        <dbReference type="ARBA" id="ARBA00022771"/>
    </source>
</evidence>
<dbReference type="Pfam" id="PF00076">
    <property type="entry name" value="RRM_1"/>
    <property type="match status" value="1"/>
</dbReference>
<dbReference type="InterPro" id="IPR000690">
    <property type="entry name" value="Matrin/U1-C_Znf_C2H2"/>
</dbReference>
<feature type="compositionally biased region" description="Pro residues" evidence="7">
    <location>
        <begin position="479"/>
        <end position="491"/>
    </location>
</feature>
<dbReference type="PANTHER" id="PTHR48038:SF1">
    <property type="entry name" value="RIBONUCLEOPROTEIN RB97D"/>
    <property type="match status" value="1"/>
</dbReference>
<evidence type="ECO:0000256" key="4">
    <source>
        <dbReference type="ARBA" id="ARBA00022833"/>
    </source>
</evidence>
<feature type="compositionally biased region" description="Basic and acidic residues" evidence="7">
    <location>
        <begin position="233"/>
        <end position="247"/>
    </location>
</feature>
<dbReference type="EMBL" id="JARBJD010000001">
    <property type="protein sequence ID" value="KAK2964830.1"/>
    <property type="molecule type" value="Genomic_DNA"/>
</dbReference>
<dbReference type="InterPro" id="IPR035979">
    <property type="entry name" value="RBD_domain_sf"/>
</dbReference>
<dbReference type="SMART" id="SM00360">
    <property type="entry name" value="RRM"/>
    <property type="match status" value="1"/>
</dbReference>
<dbReference type="SUPFAM" id="SSF54928">
    <property type="entry name" value="RNA-binding domain, RBD"/>
    <property type="match status" value="1"/>
</dbReference>
<keyword evidence="5" id="KW-0539">Nucleus</keyword>
<reference evidence="10 11" key="1">
    <citation type="journal article" date="2022" name="bioRxiv">
        <title>Genomics of Preaxostyla Flagellates Illuminates Evolutionary Transitions and the Path Towards Mitochondrial Loss.</title>
        <authorList>
            <person name="Novak L.V.F."/>
            <person name="Treitli S.C."/>
            <person name="Pyrih J."/>
            <person name="Halakuc P."/>
            <person name="Pipaliya S.V."/>
            <person name="Vacek V."/>
            <person name="Brzon O."/>
            <person name="Soukal P."/>
            <person name="Eme L."/>
            <person name="Dacks J.B."/>
            <person name="Karnkowska A."/>
            <person name="Elias M."/>
            <person name="Hampl V."/>
        </authorList>
    </citation>
    <scope>NUCLEOTIDE SEQUENCE [LARGE SCALE GENOMIC DNA]</scope>
    <source>
        <strain evidence="10">NAU3</strain>
        <tissue evidence="10">Gut</tissue>
    </source>
</reference>
<dbReference type="Gene3D" id="3.30.70.330">
    <property type="match status" value="1"/>
</dbReference>
<dbReference type="PANTHER" id="PTHR48038">
    <property type="entry name" value="RIBONUCLEOPROTEIN RB97D"/>
    <property type="match status" value="1"/>
</dbReference>
<dbReference type="InterPro" id="IPR000504">
    <property type="entry name" value="RRM_dom"/>
</dbReference>
<keyword evidence="3" id="KW-0863">Zinc-finger</keyword>
<evidence type="ECO:0000256" key="6">
    <source>
        <dbReference type="PROSITE-ProRule" id="PRU00176"/>
    </source>
</evidence>
<gene>
    <name evidence="10" type="ORF">BLNAU_130</name>
</gene>